<keyword evidence="2" id="KW-0472">Membrane</keyword>
<keyword evidence="2" id="KW-0812">Transmembrane</keyword>
<evidence type="ECO:0000256" key="2">
    <source>
        <dbReference type="SAM" id="Phobius"/>
    </source>
</evidence>
<keyword evidence="2" id="KW-1133">Transmembrane helix</keyword>
<comment type="caution">
    <text evidence="3">The sequence shown here is derived from an EMBL/GenBank/DDBJ whole genome shotgun (WGS) entry which is preliminary data.</text>
</comment>
<reference evidence="3" key="1">
    <citation type="journal article" date="2019" name="BMC Genomics">
        <title>A new reference genome for Sorghum bicolor reveals high levels of sequence similarity between sweet and grain genotypes: implications for the genetics of sugar metabolism.</title>
        <authorList>
            <person name="Cooper E.A."/>
            <person name="Brenton Z.W."/>
            <person name="Flinn B.S."/>
            <person name="Jenkins J."/>
            <person name="Shu S."/>
            <person name="Flowers D."/>
            <person name="Luo F."/>
            <person name="Wang Y."/>
            <person name="Xia P."/>
            <person name="Barry K."/>
            <person name="Daum C."/>
            <person name="Lipzen A."/>
            <person name="Yoshinaga Y."/>
            <person name="Schmutz J."/>
            <person name="Saski C."/>
            <person name="Vermerris W."/>
            <person name="Kresovich S."/>
        </authorList>
    </citation>
    <scope>NUCLEOTIDE SEQUENCE</scope>
</reference>
<evidence type="ECO:0000313" key="4">
    <source>
        <dbReference type="Proteomes" id="UP000807115"/>
    </source>
</evidence>
<feature type="region of interest" description="Disordered" evidence="1">
    <location>
        <begin position="1"/>
        <end position="21"/>
    </location>
</feature>
<sequence length="494" mass="55534">MEEGSVLTGAGDGKASDSRSSLVVEIETMDKMPEHYSGGEANEKLLEVSAGFGLSRIMEKGSCGSWVMEMEEMRADANPLVESARWSRHSIYRVPQFMKNMTNSEAYSPRFVSLGPLHHGEPHLLPMEEHKRRAVLHMVNRCGKPVQEFVAAIDEVADELQAAYSDLDDEKWRGANKGRFVEMMVMDGCFLLEWLWSGLAAALNVNVQALDYATNDPVFSVGGFNKLWATIRRDMIAMENQLPLVILQKLLAVSGKFLKAREINGMLLALSGVDPSFGEGMDELGLHLLDIFHKSYCGTTPPWKPSDKHETRMPCAVEQSEAGIQFRKSNMENIHDVGFKNGVLSMPLFEVNDDTEAELLNLMAFEWLHPDANSYMRWYIAFVDKIIVSERDAALLRSQGIIANMVGSDKKVVEMFNTLTKLAVAPEPDSKLGEVIWMVNSHCEKRRNKWRASFMNTYLSNPWVFTSMVAAFILLVVALLQTVYTIVPFYTRKG</sequence>
<dbReference type="Proteomes" id="UP000807115">
    <property type="component" value="Chromosome 5"/>
</dbReference>
<dbReference type="AlphaFoldDB" id="A0A921R075"/>
<dbReference type="PANTHER" id="PTHR31170:SF18">
    <property type="entry name" value="(WILD MALAYSIAN BANANA) HYPOTHETICAL PROTEIN"/>
    <property type="match status" value="1"/>
</dbReference>
<dbReference type="OrthoDB" id="591587at2759"/>
<dbReference type="EMBL" id="CM027684">
    <property type="protein sequence ID" value="KAG0530091.1"/>
    <property type="molecule type" value="Genomic_DNA"/>
</dbReference>
<evidence type="ECO:0000313" key="3">
    <source>
        <dbReference type="EMBL" id="KAG0530091.1"/>
    </source>
</evidence>
<organism evidence="3 4">
    <name type="scientific">Sorghum bicolor</name>
    <name type="common">Sorghum</name>
    <name type="synonym">Sorghum vulgare</name>
    <dbReference type="NCBI Taxonomy" id="4558"/>
    <lineage>
        <taxon>Eukaryota</taxon>
        <taxon>Viridiplantae</taxon>
        <taxon>Streptophyta</taxon>
        <taxon>Embryophyta</taxon>
        <taxon>Tracheophyta</taxon>
        <taxon>Spermatophyta</taxon>
        <taxon>Magnoliopsida</taxon>
        <taxon>Liliopsida</taxon>
        <taxon>Poales</taxon>
        <taxon>Poaceae</taxon>
        <taxon>PACMAD clade</taxon>
        <taxon>Panicoideae</taxon>
        <taxon>Andropogonodae</taxon>
        <taxon>Andropogoneae</taxon>
        <taxon>Sorghinae</taxon>
        <taxon>Sorghum</taxon>
    </lineage>
</organism>
<accession>A0A921R075</accession>
<dbReference type="PANTHER" id="PTHR31170">
    <property type="entry name" value="BNAC04G53230D PROTEIN"/>
    <property type="match status" value="1"/>
</dbReference>
<dbReference type="Pfam" id="PF03140">
    <property type="entry name" value="DUF247"/>
    <property type="match status" value="1"/>
</dbReference>
<feature type="transmembrane region" description="Helical" evidence="2">
    <location>
        <begin position="463"/>
        <end position="487"/>
    </location>
</feature>
<protein>
    <submittedName>
        <fullName evidence="3">Uncharacterized protein</fullName>
    </submittedName>
</protein>
<reference evidence="3" key="2">
    <citation type="submission" date="2020-10" db="EMBL/GenBank/DDBJ databases">
        <authorList>
            <person name="Cooper E.A."/>
            <person name="Brenton Z.W."/>
            <person name="Flinn B.S."/>
            <person name="Jenkins J."/>
            <person name="Shu S."/>
            <person name="Flowers D."/>
            <person name="Luo F."/>
            <person name="Wang Y."/>
            <person name="Xia P."/>
            <person name="Barry K."/>
            <person name="Daum C."/>
            <person name="Lipzen A."/>
            <person name="Yoshinaga Y."/>
            <person name="Schmutz J."/>
            <person name="Saski C."/>
            <person name="Vermerris W."/>
            <person name="Kresovich S."/>
        </authorList>
    </citation>
    <scope>NUCLEOTIDE SEQUENCE</scope>
</reference>
<dbReference type="InterPro" id="IPR004158">
    <property type="entry name" value="DUF247_pln"/>
</dbReference>
<evidence type="ECO:0000256" key="1">
    <source>
        <dbReference type="SAM" id="MobiDB-lite"/>
    </source>
</evidence>
<proteinExistence type="predicted"/>
<gene>
    <name evidence="3" type="ORF">BDA96_05G154900</name>
</gene>
<name>A0A921R075_SORBI</name>